<feature type="domain" description="DUF4168" evidence="2">
    <location>
        <begin position="44"/>
        <end position="118"/>
    </location>
</feature>
<evidence type="ECO:0000313" key="4">
    <source>
        <dbReference type="Proteomes" id="UP000240243"/>
    </source>
</evidence>
<feature type="signal peptide" evidence="1">
    <location>
        <begin position="1"/>
        <end position="24"/>
    </location>
</feature>
<proteinExistence type="predicted"/>
<dbReference type="AlphaFoldDB" id="A0A2P7QTA7"/>
<name>A0A2P7QTA7_9GAMM</name>
<comment type="caution">
    <text evidence="3">The sequence shown here is derived from an EMBL/GenBank/DDBJ whole genome shotgun (WGS) entry which is preliminary data.</text>
</comment>
<evidence type="ECO:0000256" key="1">
    <source>
        <dbReference type="SAM" id="SignalP"/>
    </source>
</evidence>
<dbReference type="Proteomes" id="UP000240243">
    <property type="component" value="Unassembled WGS sequence"/>
</dbReference>
<dbReference type="Pfam" id="PF13767">
    <property type="entry name" value="DUF4168"/>
    <property type="match status" value="1"/>
</dbReference>
<keyword evidence="1" id="KW-0732">Signal</keyword>
<accession>A0A2P7QTA7</accession>
<dbReference type="EMBL" id="PXYG01000012">
    <property type="protein sequence ID" value="PSJ41196.1"/>
    <property type="molecule type" value="Genomic_DNA"/>
</dbReference>
<evidence type="ECO:0000259" key="2">
    <source>
        <dbReference type="Pfam" id="PF13767"/>
    </source>
</evidence>
<protein>
    <recommendedName>
        <fullName evidence="2">DUF4168 domain-containing protein</fullName>
    </recommendedName>
</protein>
<evidence type="ECO:0000313" key="3">
    <source>
        <dbReference type="EMBL" id="PSJ41196.1"/>
    </source>
</evidence>
<keyword evidence="4" id="KW-1185">Reference proteome</keyword>
<dbReference type="InterPro" id="IPR025433">
    <property type="entry name" value="DUF4168"/>
</dbReference>
<feature type="chain" id="PRO_5015172097" description="DUF4168 domain-containing protein" evidence="1">
    <location>
        <begin position="25"/>
        <end position="123"/>
    </location>
</feature>
<organism evidence="3 4">
    <name type="scientific">Zobellella endophytica</name>
    <dbReference type="NCBI Taxonomy" id="2116700"/>
    <lineage>
        <taxon>Bacteria</taxon>
        <taxon>Pseudomonadati</taxon>
        <taxon>Pseudomonadota</taxon>
        <taxon>Gammaproteobacteria</taxon>
        <taxon>Aeromonadales</taxon>
        <taxon>Aeromonadaceae</taxon>
        <taxon>Zobellella</taxon>
    </lineage>
</organism>
<reference evidence="3 4" key="1">
    <citation type="submission" date="2018-03" db="EMBL/GenBank/DDBJ databases">
        <title>The draft genome of Zobellella sp. 59N8.</title>
        <authorList>
            <person name="Liu L."/>
            <person name="Li L."/>
            <person name="Zhang X."/>
            <person name="Liang L."/>
            <person name="Wang T."/>
        </authorList>
    </citation>
    <scope>NUCLEOTIDE SEQUENCE [LARGE SCALE GENOMIC DNA]</scope>
    <source>
        <strain evidence="3 4">59N8</strain>
    </source>
</reference>
<gene>
    <name evidence="3" type="ORF">C7H85_18470</name>
</gene>
<sequence length="123" mass="13268">MMKKTLTASALLSALLLATAPVHAQTDAQSAPPAASQPAASIDDAQLEQFASALNHISEIQEQAMAELSQVEDQQQAQVIQQEANEKMVDAVNESGLSVEDYNLIANQLQTDPELQQRLEALR</sequence>